<evidence type="ECO:0000256" key="2">
    <source>
        <dbReference type="ARBA" id="ARBA00022692"/>
    </source>
</evidence>
<keyword evidence="4 10" id="KW-0067">ATP-binding</keyword>
<dbReference type="SMART" id="SM00382">
    <property type="entry name" value="AAA"/>
    <property type="match status" value="1"/>
</dbReference>
<dbReference type="SUPFAM" id="SSF90123">
    <property type="entry name" value="ABC transporter transmembrane region"/>
    <property type="match status" value="1"/>
</dbReference>
<organism evidence="10 11">
    <name type="scientific">Microbacterium galbinum</name>
    <dbReference type="NCBI Taxonomy" id="2851646"/>
    <lineage>
        <taxon>Bacteria</taxon>
        <taxon>Bacillati</taxon>
        <taxon>Actinomycetota</taxon>
        <taxon>Actinomycetes</taxon>
        <taxon>Micrococcales</taxon>
        <taxon>Microbacteriaceae</taxon>
        <taxon>Microbacterium</taxon>
    </lineage>
</organism>
<dbReference type="InterPro" id="IPR017871">
    <property type="entry name" value="ABC_transporter-like_CS"/>
</dbReference>
<dbReference type="SUPFAM" id="SSF52540">
    <property type="entry name" value="P-loop containing nucleoside triphosphate hydrolases"/>
    <property type="match status" value="1"/>
</dbReference>
<dbReference type="InterPro" id="IPR036640">
    <property type="entry name" value="ABC1_TM_sf"/>
</dbReference>
<dbReference type="PROSITE" id="PS50929">
    <property type="entry name" value="ABC_TM1F"/>
    <property type="match status" value="1"/>
</dbReference>
<feature type="domain" description="ABC transporter" evidence="8">
    <location>
        <begin position="378"/>
        <end position="616"/>
    </location>
</feature>
<evidence type="ECO:0000256" key="1">
    <source>
        <dbReference type="ARBA" id="ARBA00004651"/>
    </source>
</evidence>
<dbReference type="InterPro" id="IPR039421">
    <property type="entry name" value="Type_1_exporter"/>
</dbReference>
<evidence type="ECO:0000256" key="4">
    <source>
        <dbReference type="ARBA" id="ARBA00022840"/>
    </source>
</evidence>
<evidence type="ECO:0000259" key="9">
    <source>
        <dbReference type="PROSITE" id="PS50929"/>
    </source>
</evidence>
<keyword evidence="11" id="KW-1185">Reference proteome</keyword>
<dbReference type="Gene3D" id="1.20.1560.10">
    <property type="entry name" value="ABC transporter type 1, transmembrane domain"/>
    <property type="match status" value="1"/>
</dbReference>
<feature type="transmembrane region" description="Helical" evidence="7">
    <location>
        <begin position="90"/>
        <end position="111"/>
    </location>
</feature>
<keyword evidence="3" id="KW-0547">Nucleotide-binding</keyword>
<dbReference type="GO" id="GO:0005524">
    <property type="term" value="F:ATP binding"/>
    <property type="evidence" value="ECO:0007669"/>
    <property type="project" value="UniProtKB-KW"/>
</dbReference>
<protein>
    <submittedName>
        <fullName evidence="10">ABC transporter ATP-binding protein/permease</fullName>
    </submittedName>
</protein>
<dbReference type="Proteomes" id="UP000831963">
    <property type="component" value="Chromosome"/>
</dbReference>
<dbReference type="InterPro" id="IPR003439">
    <property type="entry name" value="ABC_transporter-like_ATP-bd"/>
</dbReference>
<feature type="transmembrane region" description="Helical" evidence="7">
    <location>
        <begin position="165"/>
        <end position="186"/>
    </location>
</feature>
<dbReference type="InterPro" id="IPR027417">
    <property type="entry name" value="P-loop_NTPase"/>
</dbReference>
<name>A0ABY4ITP9_9MICO</name>
<dbReference type="CDD" id="cd18550">
    <property type="entry name" value="ABC_6TM_exporter_like"/>
    <property type="match status" value="1"/>
</dbReference>
<feature type="transmembrane region" description="Helical" evidence="7">
    <location>
        <begin position="47"/>
        <end position="70"/>
    </location>
</feature>
<dbReference type="PANTHER" id="PTHR43394:SF1">
    <property type="entry name" value="ATP-BINDING CASSETTE SUB-FAMILY B MEMBER 10, MITOCHONDRIAL"/>
    <property type="match status" value="1"/>
</dbReference>
<evidence type="ECO:0000256" key="7">
    <source>
        <dbReference type="SAM" id="Phobius"/>
    </source>
</evidence>
<dbReference type="InterPro" id="IPR003593">
    <property type="entry name" value="AAA+_ATPase"/>
</dbReference>
<dbReference type="Gene3D" id="3.40.50.300">
    <property type="entry name" value="P-loop containing nucleotide triphosphate hydrolases"/>
    <property type="match status" value="1"/>
</dbReference>
<dbReference type="EMBL" id="CP078077">
    <property type="protein sequence ID" value="UPL16186.1"/>
    <property type="molecule type" value="Genomic_DNA"/>
</dbReference>
<dbReference type="Pfam" id="PF00005">
    <property type="entry name" value="ABC_tran"/>
    <property type="match status" value="1"/>
</dbReference>
<evidence type="ECO:0000256" key="6">
    <source>
        <dbReference type="ARBA" id="ARBA00023136"/>
    </source>
</evidence>
<dbReference type="PANTHER" id="PTHR43394">
    <property type="entry name" value="ATP-DEPENDENT PERMEASE MDL1, MITOCHONDRIAL"/>
    <property type="match status" value="1"/>
</dbReference>
<evidence type="ECO:0000313" key="11">
    <source>
        <dbReference type="Proteomes" id="UP000831963"/>
    </source>
</evidence>
<keyword evidence="5 7" id="KW-1133">Transmembrane helix</keyword>
<evidence type="ECO:0000313" key="10">
    <source>
        <dbReference type="EMBL" id="UPL16186.1"/>
    </source>
</evidence>
<dbReference type="PROSITE" id="PS00211">
    <property type="entry name" value="ABC_TRANSPORTER_1"/>
    <property type="match status" value="1"/>
</dbReference>
<comment type="subcellular location">
    <subcellularLocation>
        <location evidence="1">Cell membrane</location>
        <topology evidence="1">Multi-pass membrane protein</topology>
    </subcellularLocation>
</comment>
<accession>A0ABY4ITP9</accession>
<reference evidence="10 11" key="1">
    <citation type="submission" date="2021-06" db="EMBL/GenBank/DDBJ databases">
        <title>Genome-based taxonomic framework of Microbacterium strains isolated from marine environment, the description of four new species and reclassification of four preexisting species.</title>
        <authorList>
            <person name="Lee S.D."/>
            <person name="Kim S.-M."/>
            <person name="Byeon Y.-S."/>
            <person name="Yang H.L."/>
            <person name="Kim I.S."/>
        </authorList>
    </citation>
    <scope>NUCLEOTIDE SEQUENCE [LARGE SCALE GENOMIC DNA]</scope>
    <source>
        <strain evidence="10 11">SSW1-36</strain>
    </source>
</reference>
<dbReference type="RefSeq" id="WP_247957595.1">
    <property type="nucleotide sequence ID" value="NZ_CP078077.1"/>
</dbReference>
<keyword evidence="6 7" id="KW-0472">Membrane</keyword>
<feature type="transmembrane region" description="Helical" evidence="7">
    <location>
        <begin position="280"/>
        <end position="303"/>
    </location>
</feature>
<proteinExistence type="predicted"/>
<evidence type="ECO:0000256" key="5">
    <source>
        <dbReference type="ARBA" id="ARBA00022989"/>
    </source>
</evidence>
<evidence type="ECO:0000259" key="8">
    <source>
        <dbReference type="PROSITE" id="PS50893"/>
    </source>
</evidence>
<feature type="domain" description="ABC transmembrane type-1" evidence="9">
    <location>
        <begin position="50"/>
        <end position="341"/>
    </location>
</feature>
<dbReference type="InterPro" id="IPR011527">
    <property type="entry name" value="ABC1_TM_dom"/>
</dbReference>
<keyword evidence="2 7" id="KW-0812">Transmembrane</keyword>
<gene>
    <name evidence="10" type="ORF">KV396_11870</name>
</gene>
<feature type="transmembrane region" description="Helical" evidence="7">
    <location>
        <begin position="192"/>
        <end position="208"/>
    </location>
</feature>
<dbReference type="PROSITE" id="PS50893">
    <property type="entry name" value="ABC_TRANSPORTER_2"/>
    <property type="match status" value="1"/>
</dbReference>
<evidence type="ECO:0000256" key="3">
    <source>
        <dbReference type="ARBA" id="ARBA00022741"/>
    </source>
</evidence>
<dbReference type="Pfam" id="PF00664">
    <property type="entry name" value="ABC_membrane"/>
    <property type="match status" value="1"/>
</dbReference>
<sequence length="689" mass="73412">MGGGLGGRHPGGFRGVDEDAQRRLNAEAPRISGLGARVVTLFRPYKWRIVVTGILVVLGAGIAVIPPLIVQRVFDDALFPVDGGGPHLELLVWLVVAMMGLFLGSAALGVAQTWLTSTVGNSVTGDLRVRLFEHLQAMELGFFTRTKTGVIQSRLQNDVGGVSGVLTNTVTSILGNAVTVIASLVAMILIDWRLTLIAIILMPFLIIVQRRVGQVRARIAGETQESLSELTSITQETLSVSGMLLSKAFNRQRAESQRYQAENRNQVHLQVRRAMSGQGFFAVVQVIMASVPAIIYLVSGYLIAGGTGAITAGTVVAFTTVQARLLQPLMGLMRVSLDLQTSSALFARIFEYLDLVPEIEDAPDAISVADAPGPRGRVEFREVVFRYPDATDDARPTLDGVSFVAEPGQHVAFVGPSGAGKTTVLYLAPRLYEARGGAVLFAGADVRTLTQESIIDGVGIVSQETYLFHATIRENLLYAKPDASEEELIEATTAANIHHIISGFENGYDTVVGERGYRLSGGEKQRIAIARVLLKDPPVLLLDEATSALDTVSERVVQEALDEAAKGRTTISIAHRLSTVMGADVIHVLEAGRIVESGTHAELLAHDGLYAELAAQQVAASRVLATEAAVEMSVSGGVAGALRDRRADRAPEDSVSADAVETLTASVPLTAAVPLLDAATDDRVSPPQE</sequence>